<dbReference type="RefSeq" id="WP_153404947.1">
    <property type="nucleotide sequence ID" value="NZ_ML762434.1"/>
</dbReference>
<dbReference type="GO" id="GO:0016075">
    <property type="term" value="P:rRNA catabolic process"/>
    <property type="evidence" value="ECO:0007669"/>
    <property type="project" value="TreeGrafter"/>
</dbReference>
<dbReference type="Proteomes" id="UP000480246">
    <property type="component" value="Unassembled WGS sequence"/>
</dbReference>
<dbReference type="Pfam" id="PF02452">
    <property type="entry name" value="PemK_toxin"/>
    <property type="match status" value="1"/>
</dbReference>
<proteinExistence type="inferred from homology"/>
<reference evidence="3 4" key="1">
    <citation type="submission" date="2019-10" db="EMBL/GenBank/DDBJ databases">
        <title>Gracilibacillus sp. nov. isolated from rice seeds.</title>
        <authorList>
            <person name="He S."/>
        </authorList>
    </citation>
    <scope>NUCLEOTIDE SEQUENCE [LARGE SCALE GENOMIC DNA]</scope>
    <source>
        <strain evidence="3 4">TD8</strain>
    </source>
</reference>
<organism evidence="3 4">
    <name type="scientific">Gracilibacillus oryzae</name>
    <dbReference type="NCBI Taxonomy" id="1672701"/>
    <lineage>
        <taxon>Bacteria</taxon>
        <taxon>Bacillati</taxon>
        <taxon>Bacillota</taxon>
        <taxon>Bacilli</taxon>
        <taxon>Bacillales</taxon>
        <taxon>Bacillaceae</taxon>
        <taxon>Gracilibacillus</taxon>
    </lineage>
</organism>
<dbReference type="InterPro" id="IPR011067">
    <property type="entry name" value="Plasmid_toxin/cell-grow_inhib"/>
</dbReference>
<comment type="similarity">
    <text evidence="1">Belongs to the PemK/MazF family.</text>
</comment>
<dbReference type="SUPFAM" id="SSF50118">
    <property type="entry name" value="Cell growth inhibitor/plasmid maintenance toxic component"/>
    <property type="match status" value="1"/>
</dbReference>
<dbReference type="AlphaFoldDB" id="A0A7C8GS48"/>
<gene>
    <name evidence="3" type="ORF">F9U64_14405</name>
</gene>
<evidence type="ECO:0000313" key="4">
    <source>
        <dbReference type="Proteomes" id="UP000480246"/>
    </source>
</evidence>
<dbReference type="GO" id="GO:0003677">
    <property type="term" value="F:DNA binding"/>
    <property type="evidence" value="ECO:0007669"/>
    <property type="project" value="InterPro"/>
</dbReference>
<evidence type="ECO:0000256" key="1">
    <source>
        <dbReference type="ARBA" id="ARBA00007521"/>
    </source>
</evidence>
<dbReference type="PANTHER" id="PTHR33988">
    <property type="entry name" value="ENDORIBONUCLEASE MAZF-RELATED"/>
    <property type="match status" value="1"/>
</dbReference>
<keyword evidence="3" id="KW-0378">Hydrolase</keyword>
<dbReference type="InterPro" id="IPR003477">
    <property type="entry name" value="PemK-like"/>
</dbReference>
<keyword evidence="4" id="KW-1185">Reference proteome</keyword>
<evidence type="ECO:0000313" key="3">
    <source>
        <dbReference type="EMBL" id="KAB8130312.1"/>
    </source>
</evidence>
<name>A0A7C8GS48_9BACI</name>
<keyword evidence="3" id="KW-0540">Nuclease</keyword>
<dbReference type="EMBL" id="WEID01000071">
    <property type="protein sequence ID" value="KAB8130312.1"/>
    <property type="molecule type" value="Genomic_DNA"/>
</dbReference>
<dbReference type="GO" id="GO:0006402">
    <property type="term" value="P:mRNA catabolic process"/>
    <property type="evidence" value="ECO:0007669"/>
    <property type="project" value="TreeGrafter"/>
</dbReference>
<dbReference type="PANTHER" id="PTHR33988:SF3">
    <property type="entry name" value="ENDORIBONUCLEASE TOXIN CHPB-RELATED"/>
    <property type="match status" value="1"/>
</dbReference>
<sequence length="119" mass="13482">MQVPARGDLIYLDFNPQTGTEQAGRRPALVISPEKFNLVTGYASVCPISRTQRKWGFHIPVPEGLAFEGVIITDQIKNLDWKTRNAEIKGKAPNDFVNKVVQVIHTYIYEEYEERSGGF</sequence>
<keyword evidence="2" id="KW-1277">Toxin-antitoxin system</keyword>
<accession>A0A7C8GS48</accession>
<protein>
    <submittedName>
        <fullName evidence="3">mRNA-degrading endonuclease</fullName>
    </submittedName>
</protein>
<dbReference type="OrthoDB" id="9808744at2"/>
<comment type="caution">
    <text evidence="3">The sequence shown here is derived from an EMBL/GenBank/DDBJ whole genome shotgun (WGS) entry which is preliminary data.</text>
</comment>
<keyword evidence="3" id="KW-0255">Endonuclease</keyword>
<evidence type="ECO:0000256" key="2">
    <source>
        <dbReference type="ARBA" id="ARBA00022649"/>
    </source>
</evidence>
<dbReference type="GO" id="GO:0004521">
    <property type="term" value="F:RNA endonuclease activity"/>
    <property type="evidence" value="ECO:0007669"/>
    <property type="project" value="TreeGrafter"/>
</dbReference>
<dbReference type="Gene3D" id="2.30.30.110">
    <property type="match status" value="1"/>
</dbReference>